<dbReference type="PROSITE" id="PS51257">
    <property type="entry name" value="PROKAR_LIPOPROTEIN"/>
    <property type="match status" value="1"/>
</dbReference>
<evidence type="ECO:0000256" key="1">
    <source>
        <dbReference type="SAM" id="SignalP"/>
    </source>
</evidence>
<keyword evidence="1" id="KW-0732">Signal</keyword>
<dbReference type="RefSeq" id="WP_103564164.1">
    <property type="nucleotide sequence ID" value="NZ_MTBP01000002.1"/>
</dbReference>
<gene>
    <name evidence="2" type="ORF">BTM25_37630</name>
</gene>
<accession>A0A2P4UJB8</accession>
<feature type="signal peptide" evidence="1">
    <location>
        <begin position="1"/>
        <end position="26"/>
    </location>
</feature>
<dbReference type="Proteomes" id="UP000242367">
    <property type="component" value="Unassembled WGS sequence"/>
</dbReference>
<reference evidence="2 3" key="1">
    <citation type="journal article" date="2017" name="Chemistry">
        <title>Isolation, Biosynthesis and Chemical Modifications of Rubterolones A-F: Rare Tropolone Alkaloids from Actinomadura sp. 5-2.</title>
        <authorList>
            <person name="Guo H."/>
            <person name="Benndorf R."/>
            <person name="Leichnitz D."/>
            <person name="Klassen J.L."/>
            <person name="Vollmers J."/>
            <person name="Gorls H."/>
            <person name="Steinacker M."/>
            <person name="Weigel C."/>
            <person name="Dahse H.M."/>
            <person name="Kaster A.K."/>
            <person name="de Beer Z.W."/>
            <person name="Poulsen M."/>
            <person name="Beemelmanns C."/>
        </authorList>
    </citation>
    <scope>NUCLEOTIDE SEQUENCE [LARGE SCALE GENOMIC DNA]</scope>
    <source>
        <strain evidence="2 3">5-2</strain>
    </source>
</reference>
<evidence type="ECO:0000313" key="3">
    <source>
        <dbReference type="Proteomes" id="UP000242367"/>
    </source>
</evidence>
<comment type="caution">
    <text evidence="2">The sequence shown here is derived from an EMBL/GenBank/DDBJ whole genome shotgun (WGS) entry which is preliminary data.</text>
</comment>
<name>A0A2P4UJB8_9ACTN</name>
<protein>
    <recommendedName>
        <fullName evidence="4">Lipoprotein</fullName>
    </recommendedName>
</protein>
<evidence type="ECO:0000313" key="2">
    <source>
        <dbReference type="EMBL" id="POM25121.1"/>
    </source>
</evidence>
<organism evidence="2 3">
    <name type="scientific">Actinomadura rubteroloni</name>
    <dbReference type="NCBI Taxonomy" id="1926885"/>
    <lineage>
        <taxon>Bacteria</taxon>
        <taxon>Bacillati</taxon>
        <taxon>Actinomycetota</taxon>
        <taxon>Actinomycetes</taxon>
        <taxon>Streptosporangiales</taxon>
        <taxon>Thermomonosporaceae</taxon>
        <taxon>Actinomadura</taxon>
    </lineage>
</organism>
<evidence type="ECO:0008006" key="4">
    <source>
        <dbReference type="Google" id="ProtNLM"/>
    </source>
</evidence>
<dbReference type="EMBL" id="MTBP01000002">
    <property type="protein sequence ID" value="POM25121.1"/>
    <property type="molecule type" value="Genomic_DNA"/>
</dbReference>
<feature type="chain" id="PRO_5015185639" description="Lipoprotein" evidence="1">
    <location>
        <begin position="27"/>
        <end position="113"/>
    </location>
</feature>
<sequence precursor="true">MKRLIAAAVLPGCLLMASGCSSDASAKDATAHRVAAQAPAAQPADTVIAVRKDGHKITRSEFLRAAGKDNRARSKPNAVRACKAIKAAFTKSGGKIVNDRAFTKTCLQGLTHK</sequence>
<proteinExistence type="predicted"/>
<dbReference type="AlphaFoldDB" id="A0A2P4UJB8"/>
<keyword evidence="3" id="KW-1185">Reference proteome</keyword>